<protein>
    <submittedName>
        <fullName evidence="7">Cobalt ECF transporter T component CbiQ</fullName>
    </submittedName>
</protein>
<dbReference type="AlphaFoldDB" id="A0A2J0L4B3"/>
<dbReference type="InterPro" id="IPR003339">
    <property type="entry name" value="ABC/ECF_trnsptr_transmembrane"/>
</dbReference>
<evidence type="ECO:0000313" key="8">
    <source>
        <dbReference type="Proteomes" id="UP000230052"/>
    </source>
</evidence>
<feature type="transmembrane region" description="Helical" evidence="6">
    <location>
        <begin position="88"/>
        <end position="111"/>
    </location>
</feature>
<dbReference type="PANTHER" id="PTHR34857:SF2">
    <property type="entry name" value="SLL0384 PROTEIN"/>
    <property type="match status" value="1"/>
</dbReference>
<proteinExistence type="predicted"/>
<evidence type="ECO:0000256" key="6">
    <source>
        <dbReference type="SAM" id="Phobius"/>
    </source>
</evidence>
<dbReference type="GO" id="GO:0006824">
    <property type="term" value="P:cobalt ion transport"/>
    <property type="evidence" value="ECO:0007669"/>
    <property type="project" value="InterPro"/>
</dbReference>
<sequence>MLKNNNFIERSIMGALSFLKESVFADEYALRKGLLQSLDPRIKAATFLLFIIQAILIKDILILLCLYALCLSLACLSKINLGFFLKRTWIFIPLFSLFIAIPALFSVFTPGETLAVIDLLGFKLIITRQGFFGALLFVTRVITSVSFAVLLSITTKHFELLKALRIFKVPQIFVMILGMCYRYIYLFMEIIENTYTAIKSRVGLEVHYKRGQRIVALNIAFLWYRSYRLNEEVYNAMLSRGYDGEPVILHDFKTSAKDWLWLFFVIILFMGLTYLGAKARV</sequence>
<keyword evidence="5 6" id="KW-0472">Membrane</keyword>
<dbReference type="InterPro" id="IPR051611">
    <property type="entry name" value="ECF_transporter_component"/>
</dbReference>
<feature type="transmembrane region" description="Helical" evidence="6">
    <location>
        <begin position="166"/>
        <end position="185"/>
    </location>
</feature>
<evidence type="ECO:0000313" key="7">
    <source>
        <dbReference type="EMBL" id="PIU41367.1"/>
    </source>
</evidence>
<keyword evidence="4 6" id="KW-1133">Transmembrane helix</keyword>
<dbReference type="NCBIfam" id="TIGR02454">
    <property type="entry name" value="ECF_T_CbiQ"/>
    <property type="match status" value="1"/>
</dbReference>
<evidence type="ECO:0000256" key="3">
    <source>
        <dbReference type="ARBA" id="ARBA00022692"/>
    </source>
</evidence>
<keyword evidence="3 6" id="KW-0812">Transmembrane</keyword>
<dbReference type="PANTHER" id="PTHR34857">
    <property type="entry name" value="SLL0384 PROTEIN"/>
    <property type="match status" value="1"/>
</dbReference>
<organism evidence="7 8">
    <name type="scientific">Candidatus Aquitaenariimonas noxiae</name>
    <dbReference type="NCBI Taxonomy" id="1974741"/>
    <lineage>
        <taxon>Bacteria</taxon>
        <taxon>Pseudomonadati</taxon>
        <taxon>Candidatus Omnitrophota</taxon>
        <taxon>Candidatus Aquitaenariimonas</taxon>
    </lineage>
</organism>
<comment type="caution">
    <text evidence="7">The sequence shown here is derived from an EMBL/GenBank/DDBJ whole genome shotgun (WGS) entry which is preliminary data.</text>
</comment>
<accession>A0A2J0L4B3</accession>
<dbReference type="InterPro" id="IPR012809">
    <property type="entry name" value="ECF_CbiQ"/>
</dbReference>
<evidence type="ECO:0000256" key="5">
    <source>
        <dbReference type="ARBA" id="ARBA00023136"/>
    </source>
</evidence>
<feature type="transmembrane region" description="Helical" evidence="6">
    <location>
        <begin position="49"/>
        <end position="76"/>
    </location>
</feature>
<dbReference type="Pfam" id="PF02361">
    <property type="entry name" value="CbiQ"/>
    <property type="match status" value="1"/>
</dbReference>
<evidence type="ECO:0000256" key="2">
    <source>
        <dbReference type="ARBA" id="ARBA00022475"/>
    </source>
</evidence>
<keyword evidence="2" id="KW-1003">Cell membrane</keyword>
<dbReference type="EMBL" id="PEWV01000060">
    <property type="protein sequence ID" value="PIU41367.1"/>
    <property type="molecule type" value="Genomic_DNA"/>
</dbReference>
<dbReference type="CDD" id="cd16914">
    <property type="entry name" value="EcfT"/>
    <property type="match status" value="1"/>
</dbReference>
<gene>
    <name evidence="7" type="primary">cbiQ</name>
    <name evidence="7" type="ORF">COS99_05765</name>
</gene>
<comment type="subcellular location">
    <subcellularLocation>
        <location evidence="1">Cell membrane</location>
        <topology evidence="1">Multi-pass membrane protein</topology>
    </subcellularLocation>
</comment>
<dbReference type="GO" id="GO:0043190">
    <property type="term" value="C:ATP-binding cassette (ABC) transporter complex"/>
    <property type="evidence" value="ECO:0007669"/>
    <property type="project" value="InterPro"/>
</dbReference>
<reference evidence="7 8" key="1">
    <citation type="submission" date="2017-09" db="EMBL/GenBank/DDBJ databases">
        <title>Depth-based differentiation of microbial function through sediment-hosted aquifers and enrichment of novel symbionts in the deep terrestrial subsurface.</title>
        <authorList>
            <person name="Probst A.J."/>
            <person name="Ladd B."/>
            <person name="Jarett J.K."/>
            <person name="Geller-Mcgrath D.E."/>
            <person name="Sieber C.M."/>
            <person name="Emerson J.B."/>
            <person name="Anantharaman K."/>
            <person name="Thomas B.C."/>
            <person name="Malmstrom R."/>
            <person name="Stieglmeier M."/>
            <person name="Klingl A."/>
            <person name="Woyke T."/>
            <person name="Ryan C.M."/>
            <person name="Banfield J.F."/>
        </authorList>
    </citation>
    <scope>NUCLEOTIDE SEQUENCE [LARGE SCALE GENOMIC DNA]</scope>
    <source>
        <strain evidence="7">CG07_land_8_20_14_0_80_42_15</strain>
    </source>
</reference>
<feature type="transmembrane region" description="Helical" evidence="6">
    <location>
        <begin position="259"/>
        <end position="277"/>
    </location>
</feature>
<evidence type="ECO:0000256" key="4">
    <source>
        <dbReference type="ARBA" id="ARBA00022989"/>
    </source>
</evidence>
<name>A0A2J0L4B3_9BACT</name>
<dbReference type="Proteomes" id="UP000230052">
    <property type="component" value="Unassembled WGS sequence"/>
</dbReference>
<feature type="transmembrane region" description="Helical" evidence="6">
    <location>
        <begin position="131"/>
        <end position="154"/>
    </location>
</feature>
<evidence type="ECO:0000256" key="1">
    <source>
        <dbReference type="ARBA" id="ARBA00004651"/>
    </source>
</evidence>